<sequence>MKRRIVNAVRAIRIILQSDGLACCDSCLAISPGGCSGLACQMSLLQKPRIFDPGAGREYVRPLKRRYGQLPLLGCATVDPDKLKRTWSLLPQRKKVFSTSD</sequence>
<evidence type="ECO:0000313" key="2">
    <source>
        <dbReference type="Proteomes" id="UP000319949"/>
    </source>
</evidence>
<dbReference type="EMBL" id="VITK01000005">
    <property type="protein sequence ID" value="TWA98935.1"/>
    <property type="molecule type" value="Genomic_DNA"/>
</dbReference>
<name>A0A560DPA6_9BRAD</name>
<gene>
    <name evidence="1" type="ORF">FBZ96_105614</name>
</gene>
<dbReference type="Proteomes" id="UP000319949">
    <property type="component" value="Unassembled WGS sequence"/>
</dbReference>
<protein>
    <submittedName>
        <fullName evidence="1">Uncharacterized protein</fullName>
    </submittedName>
</protein>
<comment type="caution">
    <text evidence="1">The sequence shown here is derived from an EMBL/GenBank/DDBJ whole genome shotgun (WGS) entry which is preliminary data.</text>
</comment>
<organism evidence="1 2">
    <name type="scientific">Bradyrhizobium stylosanthis</name>
    <dbReference type="NCBI Taxonomy" id="1803665"/>
    <lineage>
        <taxon>Bacteria</taxon>
        <taxon>Pseudomonadati</taxon>
        <taxon>Pseudomonadota</taxon>
        <taxon>Alphaproteobacteria</taxon>
        <taxon>Hyphomicrobiales</taxon>
        <taxon>Nitrobacteraceae</taxon>
        <taxon>Bradyrhizobium</taxon>
    </lineage>
</organism>
<dbReference type="STRING" id="1803665.GCA_001641335_05404"/>
<accession>A0A560DPA6</accession>
<reference evidence="1 2" key="1">
    <citation type="submission" date="2019-06" db="EMBL/GenBank/DDBJ databases">
        <title>Genomic Encyclopedia of Type Strains, Phase IV (KMG-V): Genome sequencing to study the core and pangenomes of soil and plant-associated prokaryotes.</title>
        <authorList>
            <person name="Whitman W."/>
        </authorList>
    </citation>
    <scope>NUCLEOTIDE SEQUENCE [LARGE SCALE GENOMIC DNA]</scope>
    <source>
        <strain evidence="1 2">BR 510</strain>
    </source>
</reference>
<evidence type="ECO:0000313" key="1">
    <source>
        <dbReference type="EMBL" id="TWA98935.1"/>
    </source>
</evidence>
<dbReference type="AlphaFoldDB" id="A0A560DPA6"/>
<keyword evidence="2" id="KW-1185">Reference proteome</keyword>
<proteinExistence type="predicted"/>